<dbReference type="Gene3D" id="2.60.120.200">
    <property type="match status" value="1"/>
</dbReference>
<evidence type="ECO:0000313" key="2">
    <source>
        <dbReference type="EnsemblPlants" id="EMT13320"/>
    </source>
</evidence>
<name>R7W6B3_AEGTA</name>
<dbReference type="InterPro" id="IPR025202">
    <property type="entry name" value="PLD-like_dom"/>
</dbReference>
<dbReference type="SUPFAM" id="SSF56024">
    <property type="entry name" value="Phospholipase D/nuclease"/>
    <property type="match status" value="2"/>
</dbReference>
<dbReference type="GO" id="GO:0003824">
    <property type="term" value="F:catalytic activity"/>
    <property type="evidence" value="ECO:0007669"/>
    <property type="project" value="InterPro"/>
</dbReference>
<dbReference type="CDD" id="cd09107">
    <property type="entry name" value="PLDc_vPLD3_4_5_like_2"/>
    <property type="match status" value="1"/>
</dbReference>
<dbReference type="GO" id="GO:0030246">
    <property type="term" value="F:carbohydrate binding"/>
    <property type="evidence" value="ECO:0007669"/>
    <property type="project" value="UniProtKB-KW"/>
</dbReference>
<dbReference type="ExpressionAtlas" id="R7W6B3">
    <property type="expression patterns" value="baseline"/>
</dbReference>
<dbReference type="SMART" id="SM00155">
    <property type="entry name" value="PLDc"/>
    <property type="match status" value="2"/>
</dbReference>
<dbReference type="PANTHER" id="PTHR10185:SF17">
    <property type="entry name" value="GM01519P-RELATED"/>
    <property type="match status" value="1"/>
</dbReference>
<organism evidence="2">
    <name type="scientific">Aegilops tauschii</name>
    <name type="common">Tausch's goatgrass</name>
    <name type="synonym">Aegilops squarrosa</name>
    <dbReference type="NCBI Taxonomy" id="37682"/>
    <lineage>
        <taxon>Eukaryota</taxon>
        <taxon>Viridiplantae</taxon>
        <taxon>Streptophyta</taxon>
        <taxon>Embryophyta</taxon>
        <taxon>Tracheophyta</taxon>
        <taxon>Spermatophyta</taxon>
        <taxon>Magnoliopsida</taxon>
        <taxon>Liliopsida</taxon>
        <taxon>Poales</taxon>
        <taxon>Poaceae</taxon>
        <taxon>BOP clade</taxon>
        <taxon>Pooideae</taxon>
        <taxon>Triticodae</taxon>
        <taxon>Triticeae</taxon>
        <taxon>Triticinae</taxon>
        <taxon>Aegilops</taxon>
    </lineage>
</organism>
<dbReference type="InterPro" id="IPR050874">
    <property type="entry name" value="Diverse_PLD-related"/>
</dbReference>
<dbReference type="PROSITE" id="PS50035">
    <property type="entry name" value="PLD"/>
    <property type="match status" value="1"/>
</dbReference>
<dbReference type="PANTHER" id="PTHR10185">
    <property type="entry name" value="PHOSPHOLIPASE D - RELATED"/>
    <property type="match status" value="1"/>
</dbReference>
<keyword evidence="1" id="KW-0430">Lectin</keyword>
<sequence length="839" mass="92149">MAPPPRRRRHLLLPPLLLAVAALWAAAPAAGAVESCKAWLVQSIPTDMPQLRRVPGVLATADVLQWLSGNTTESLDILAQYWQFIAHPKNPKSGEYGFSESEMAKFGADEGRRVYKALEKAADRKHTGFAPDFDQESANLAAGRPNVQNVTVLFEDWWGSGVLHAKVWISDKKDVYIGSANNDWKSLTQVKELGIYFVGCPQIAKTVEVYFQNLWTLSTLNSTTYTKIAWDKKWQTFRKVPCWSHFLQPEQRCRSPLPLSVDVPYVDGYPSPAHPELLDVLIETPGLKRSTKEHHLSYLSFAPPELSFDKFQADEQGWVDTIKSVNSGGMVRISTMDWLGQSQYASETVFWPSLSSAISEVIFSKNATVRLLVAYWTHFIPSTEKYLKSLLYSNILCTSSKYNHCGGKVEVKYYLVPGYNETGPALAHGAPTGNRYPDFTRVNHGKYAVSDVRANIGTSNLIWDYFYTTAGVSFGTYDPSIVSQLQDVFDADWDSPYTMPVKPLEASSCCPIASCGCGISCMLAAPRQAMGSRRRSTTALALASLLCLYHAPRGAFSLSFSLDFSDAGAGSSIIVGGDALIRPPTLQLTKNSRASYRHKVPLWNGATGEVASFATAFSFQITPDKDSPPQQPGDRMAFFLGHFPSVDVPRSSSSGLRLGPAIVAVEFDTFLNHFRIDISSANSTASAHTTAAWPGKNLTTSSVMEATVKYQSDSRMLAVALLIDGALYQVNATVDLRRNLPEEVAVGFSAATFAGMHGILSWSFGSTLPESKQEASPQPADPPLPTSSYDHKKIALVTTRCFRSMKGFNGDDCGSRALALRCTCMKTSRLSSTRLNRLR</sequence>
<proteinExistence type="predicted"/>
<dbReference type="CDD" id="cd06899">
    <property type="entry name" value="lectin_legume_LecRK_Arcelin_ConA"/>
    <property type="match status" value="1"/>
</dbReference>
<dbReference type="PROSITE" id="PS00307">
    <property type="entry name" value="LECTIN_LEGUME_BETA"/>
    <property type="match status" value="1"/>
</dbReference>
<dbReference type="SUPFAM" id="SSF49899">
    <property type="entry name" value="Concanavalin A-like lectins/glucanases"/>
    <property type="match status" value="1"/>
</dbReference>
<dbReference type="InterPro" id="IPR013320">
    <property type="entry name" value="ConA-like_dom_sf"/>
</dbReference>
<dbReference type="InterPro" id="IPR001736">
    <property type="entry name" value="PLipase_D/transphosphatidylase"/>
</dbReference>
<dbReference type="EnsemblPlants" id="EMT13320">
    <property type="protein sequence ID" value="EMT13320"/>
    <property type="gene ID" value="F775_08887"/>
</dbReference>
<reference evidence="2" key="1">
    <citation type="submission" date="2015-06" db="UniProtKB">
        <authorList>
            <consortium name="EnsemblPlants"/>
        </authorList>
    </citation>
    <scope>IDENTIFICATION</scope>
</reference>
<dbReference type="Gene3D" id="3.30.870.10">
    <property type="entry name" value="Endonuclease Chain A"/>
    <property type="match status" value="2"/>
</dbReference>
<dbReference type="InterPro" id="IPR001220">
    <property type="entry name" value="Legume_lectin_dom"/>
</dbReference>
<dbReference type="Pfam" id="PF13091">
    <property type="entry name" value="PLDc_2"/>
    <property type="match status" value="1"/>
</dbReference>
<evidence type="ECO:0000256" key="1">
    <source>
        <dbReference type="ARBA" id="ARBA00022734"/>
    </source>
</evidence>
<dbReference type="InterPro" id="IPR006311">
    <property type="entry name" value="TAT_signal"/>
</dbReference>
<accession>R7W6B3</accession>
<dbReference type="PROSITE" id="PS51318">
    <property type="entry name" value="TAT"/>
    <property type="match status" value="1"/>
</dbReference>
<protein>
    <submittedName>
        <fullName evidence="2">Phospholipase D Z</fullName>
    </submittedName>
</protein>
<dbReference type="Pfam" id="PF00139">
    <property type="entry name" value="Lectin_legB"/>
    <property type="match status" value="1"/>
</dbReference>
<dbReference type="AlphaFoldDB" id="R7W6B3"/>
<dbReference type="InterPro" id="IPR019825">
    <property type="entry name" value="Lectin_legB_Mn/Ca_BS"/>
</dbReference>
<dbReference type="CDD" id="cd09106">
    <property type="entry name" value="PLDc_vPLD3_4_5_like_1"/>
    <property type="match status" value="1"/>
</dbReference>